<dbReference type="AlphaFoldDB" id="A0A4Z0MB02"/>
<comment type="caution">
    <text evidence="1">The sequence shown here is derived from an EMBL/GenBank/DDBJ whole genome shotgun (WGS) entry which is preliminary data.</text>
</comment>
<dbReference type="EMBL" id="SRKZ01000015">
    <property type="protein sequence ID" value="TGD76606.1"/>
    <property type="molecule type" value="Genomic_DNA"/>
</dbReference>
<dbReference type="RefSeq" id="WP_110980631.1">
    <property type="nucleotide sequence ID" value="NZ_SRKZ01000015.1"/>
</dbReference>
<evidence type="ECO:0000313" key="2">
    <source>
        <dbReference type="Proteomes" id="UP000298284"/>
    </source>
</evidence>
<evidence type="ECO:0000313" key="1">
    <source>
        <dbReference type="EMBL" id="TGD76606.1"/>
    </source>
</evidence>
<gene>
    <name evidence="1" type="ORF">EU557_25270</name>
</gene>
<dbReference type="Proteomes" id="UP000298284">
    <property type="component" value="Unassembled WGS sequence"/>
</dbReference>
<sequence>MTAPHPQQLLTQKIATTALAYYRQLEPLPPTALELATWFDALAAPTRLQMHTLGLQACLRLPVFKRYVLEKRGYSMPAYMGLHLAPDELVQWVDDDEART</sequence>
<protein>
    <submittedName>
        <fullName evidence="1">Uncharacterized protein</fullName>
    </submittedName>
</protein>
<dbReference type="OrthoDB" id="884455at2"/>
<accession>A0A4Z0MB02</accession>
<keyword evidence="2" id="KW-1185">Reference proteome</keyword>
<organism evidence="1 2">
    <name type="scientific">Hymenobacter wooponensis</name>
    <dbReference type="NCBI Taxonomy" id="1525360"/>
    <lineage>
        <taxon>Bacteria</taxon>
        <taxon>Pseudomonadati</taxon>
        <taxon>Bacteroidota</taxon>
        <taxon>Cytophagia</taxon>
        <taxon>Cytophagales</taxon>
        <taxon>Hymenobacteraceae</taxon>
        <taxon>Hymenobacter</taxon>
    </lineage>
</organism>
<proteinExistence type="predicted"/>
<name>A0A4Z0MB02_9BACT</name>
<reference evidence="1 2" key="1">
    <citation type="submission" date="2019-04" db="EMBL/GenBank/DDBJ databases">
        <authorList>
            <person name="Feng G."/>
            <person name="Zhang J."/>
            <person name="Zhu H."/>
        </authorList>
    </citation>
    <scope>NUCLEOTIDE SEQUENCE [LARGE SCALE GENOMIC DNA]</scope>
    <source>
        <strain evidence="1 2">JCM 19491</strain>
    </source>
</reference>